<sequence>MGSKPRGRNFSDQNGMSAQVTNTNTSPVPTGTVRGKLTPDAPLAKHVWFKSGGNADWLFEPADLDDLKAFLKALEPGTPVMPLGVGSNMIIRDGGVPGVVIKLGAAFAEVNVTGETTIEAGAFAPVSMVARRAAKAGIDGLRFFIGIPGSVGGVTKMNGGCYGRETCDVLTSCDVILPGGEFVTLTNADLAFSYRHSALPEGAVVVAVRFEGFPGDPEEIKADMARISNTRKESQPIGSMTGGSTFKNPEGHSSWKLIDDAGLRGFTHGGAQVSEKHCNFLINTGTATSTDIEELGELVREKVYANSGIKLEWEIRRVGRV</sequence>
<dbReference type="Gene3D" id="3.30.43.10">
    <property type="entry name" value="Uridine Diphospho-n-acetylenolpyruvylglucosamine Reductase, domain 2"/>
    <property type="match status" value="1"/>
</dbReference>
<dbReference type="UniPathway" id="UPA00219"/>
<evidence type="ECO:0000256" key="19">
    <source>
        <dbReference type="HAMAP-Rule" id="MF_00037"/>
    </source>
</evidence>
<dbReference type="GO" id="GO:0071949">
    <property type="term" value="F:FAD binding"/>
    <property type="evidence" value="ECO:0007669"/>
    <property type="project" value="InterPro"/>
</dbReference>
<keyword evidence="8 19" id="KW-0132">Cell division</keyword>
<name>A0A074MEW9_ERYLO</name>
<evidence type="ECO:0000256" key="15">
    <source>
        <dbReference type="ARBA" id="ARBA00023306"/>
    </source>
</evidence>
<evidence type="ECO:0000256" key="4">
    <source>
        <dbReference type="ARBA" id="ARBA00004752"/>
    </source>
</evidence>
<keyword evidence="12 19" id="KW-0133">Cell shape</keyword>
<dbReference type="InterPro" id="IPR011601">
    <property type="entry name" value="MurB_C"/>
</dbReference>
<evidence type="ECO:0000256" key="8">
    <source>
        <dbReference type="ARBA" id="ARBA00022618"/>
    </source>
</evidence>
<dbReference type="InterPro" id="IPR003170">
    <property type="entry name" value="MurB"/>
</dbReference>
<evidence type="ECO:0000256" key="11">
    <source>
        <dbReference type="ARBA" id="ARBA00022857"/>
    </source>
</evidence>
<feature type="active site" evidence="19">
    <location>
        <position position="314"/>
    </location>
</feature>
<keyword evidence="13 19" id="KW-0573">Peptidoglycan synthesis</keyword>
<dbReference type="GO" id="GO:0071555">
    <property type="term" value="P:cell wall organization"/>
    <property type="evidence" value="ECO:0007669"/>
    <property type="project" value="UniProtKB-KW"/>
</dbReference>
<proteinExistence type="inferred from homology"/>
<keyword evidence="9 19" id="KW-0285">Flavoprotein</keyword>
<evidence type="ECO:0000256" key="7">
    <source>
        <dbReference type="ARBA" id="ARBA00022490"/>
    </source>
</evidence>
<dbReference type="InterPro" id="IPR036635">
    <property type="entry name" value="MurB_C_sf"/>
</dbReference>
<keyword evidence="10 19" id="KW-0274">FAD</keyword>
<dbReference type="GO" id="GO:0008360">
    <property type="term" value="P:regulation of cell shape"/>
    <property type="evidence" value="ECO:0007669"/>
    <property type="project" value="UniProtKB-KW"/>
</dbReference>
<comment type="caution">
    <text evidence="22">The sequence shown here is derived from an EMBL/GenBank/DDBJ whole genome shotgun (WGS) entry which is preliminary data.</text>
</comment>
<dbReference type="PANTHER" id="PTHR21071">
    <property type="entry name" value="UDP-N-ACETYLENOLPYRUVOYLGLUCOSAMINE REDUCTASE"/>
    <property type="match status" value="1"/>
</dbReference>
<reference evidence="22 23" key="1">
    <citation type="submission" date="2014-04" db="EMBL/GenBank/DDBJ databases">
        <title>A comprehensive comparison of genomes of Erythrobacter spp. strains.</title>
        <authorList>
            <person name="Zheng Q."/>
        </authorList>
    </citation>
    <scope>NUCLEOTIDE SEQUENCE [LARGE SCALE GENOMIC DNA]</scope>
    <source>
        <strain evidence="22 23">DSM 6997</strain>
    </source>
</reference>
<dbReference type="GO" id="GO:0051301">
    <property type="term" value="P:cell division"/>
    <property type="evidence" value="ECO:0007669"/>
    <property type="project" value="UniProtKB-KW"/>
</dbReference>
<dbReference type="EMBL" id="JMIW01000003">
    <property type="protein sequence ID" value="KEO90408.1"/>
    <property type="molecule type" value="Genomic_DNA"/>
</dbReference>
<dbReference type="SUPFAM" id="SSF56176">
    <property type="entry name" value="FAD-binding/transporter-associated domain-like"/>
    <property type="match status" value="1"/>
</dbReference>
<feature type="region of interest" description="Disordered" evidence="20">
    <location>
        <begin position="1"/>
        <end position="36"/>
    </location>
</feature>
<dbReference type="NCBIfam" id="NF010480">
    <property type="entry name" value="PRK13905.1"/>
    <property type="match status" value="1"/>
</dbReference>
<dbReference type="InterPro" id="IPR006094">
    <property type="entry name" value="Oxid_FAD_bind_N"/>
</dbReference>
<dbReference type="GO" id="GO:0009252">
    <property type="term" value="P:peptidoglycan biosynthetic process"/>
    <property type="evidence" value="ECO:0007669"/>
    <property type="project" value="UniProtKB-UniRule"/>
</dbReference>
<evidence type="ECO:0000256" key="1">
    <source>
        <dbReference type="ARBA" id="ARBA00001974"/>
    </source>
</evidence>
<evidence type="ECO:0000256" key="14">
    <source>
        <dbReference type="ARBA" id="ARBA00023002"/>
    </source>
</evidence>
<dbReference type="EC" id="1.3.1.98" evidence="5 19"/>
<dbReference type="SUPFAM" id="SSF56194">
    <property type="entry name" value="Uridine diphospho-N-Acetylenolpyruvylglucosamine reductase, MurB, C-terminal domain"/>
    <property type="match status" value="1"/>
</dbReference>
<evidence type="ECO:0000256" key="5">
    <source>
        <dbReference type="ARBA" id="ARBA00012518"/>
    </source>
</evidence>
<dbReference type="InterPro" id="IPR016167">
    <property type="entry name" value="FAD-bd_PCMH_sub1"/>
</dbReference>
<dbReference type="Gene3D" id="3.90.78.10">
    <property type="entry name" value="UDP-N-acetylenolpyruvoylglucosamine reductase, C-terminal domain"/>
    <property type="match status" value="1"/>
</dbReference>
<dbReference type="PANTHER" id="PTHR21071:SF4">
    <property type="entry name" value="UDP-N-ACETYLENOLPYRUVOYLGLUCOSAMINE REDUCTASE"/>
    <property type="match status" value="1"/>
</dbReference>
<evidence type="ECO:0000256" key="20">
    <source>
        <dbReference type="SAM" id="MobiDB-lite"/>
    </source>
</evidence>
<keyword evidence="23" id="KW-1185">Reference proteome</keyword>
<dbReference type="Pfam" id="PF01565">
    <property type="entry name" value="FAD_binding_4"/>
    <property type="match status" value="1"/>
</dbReference>
<dbReference type="Pfam" id="PF02873">
    <property type="entry name" value="MurB_C"/>
    <property type="match status" value="1"/>
</dbReference>
<evidence type="ECO:0000256" key="16">
    <source>
        <dbReference type="ARBA" id="ARBA00023316"/>
    </source>
</evidence>
<evidence type="ECO:0000256" key="9">
    <source>
        <dbReference type="ARBA" id="ARBA00022630"/>
    </source>
</evidence>
<evidence type="ECO:0000259" key="21">
    <source>
        <dbReference type="PROSITE" id="PS51387"/>
    </source>
</evidence>
<evidence type="ECO:0000256" key="6">
    <source>
        <dbReference type="ARBA" id="ARBA00015188"/>
    </source>
</evidence>
<organism evidence="22 23">
    <name type="scientific">Erythrobacter longus</name>
    <dbReference type="NCBI Taxonomy" id="1044"/>
    <lineage>
        <taxon>Bacteria</taxon>
        <taxon>Pseudomonadati</taxon>
        <taxon>Pseudomonadota</taxon>
        <taxon>Alphaproteobacteria</taxon>
        <taxon>Sphingomonadales</taxon>
        <taxon>Erythrobacteraceae</taxon>
        <taxon>Erythrobacter/Porphyrobacter group</taxon>
        <taxon>Erythrobacter</taxon>
    </lineage>
</organism>
<keyword evidence="11 19" id="KW-0521">NADP</keyword>
<accession>A0A074MEW9</accession>
<evidence type="ECO:0000256" key="10">
    <source>
        <dbReference type="ARBA" id="ARBA00022827"/>
    </source>
</evidence>
<comment type="similarity">
    <text evidence="19">Belongs to the MurB family.</text>
</comment>
<dbReference type="GO" id="GO:0008762">
    <property type="term" value="F:UDP-N-acetylmuramate dehydrogenase activity"/>
    <property type="evidence" value="ECO:0007669"/>
    <property type="project" value="UniProtKB-UniRule"/>
</dbReference>
<comment type="cofactor">
    <cofactor evidence="1 19">
        <name>FAD</name>
        <dbReference type="ChEBI" id="CHEBI:57692"/>
    </cofactor>
</comment>
<dbReference type="InterPro" id="IPR016169">
    <property type="entry name" value="FAD-bd_PCMH_sub2"/>
</dbReference>
<evidence type="ECO:0000256" key="12">
    <source>
        <dbReference type="ARBA" id="ARBA00022960"/>
    </source>
</evidence>
<dbReference type="HAMAP" id="MF_00037">
    <property type="entry name" value="MurB"/>
    <property type="match status" value="1"/>
</dbReference>
<comment type="subcellular location">
    <subcellularLocation>
        <location evidence="3 19">Cytoplasm</location>
    </subcellularLocation>
</comment>
<feature type="active site" description="Proton donor" evidence="19">
    <location>
        <position position="244"/>
    </location>
</feature>
<evidence type="ECO:0000256" key="18">
    <source>
        <dbReference type="ARBA" id="ARBA00048914"/>
    </source>
</evidence>
<keyword evidence="15 19" id="KW-0131">Cell cycle</keyword>
<comment type="pathway">
    <text evidence="4 19">Cell wall biogenesis; peptidoglycan biosynthesis.</text>
</comment>
<keyword evidence="14 19" id="KW-0560">Oxidoreductase</keyword>
<dbReference type="PROSITE" id="PS51387">
    <property type="entry name" value="FAD_PCMH"/>
    <property type="match status" value="1"/>
</dbReference>
<dbReference type="eggNOG" id="COG0812">
    <property type="taxonomic scope" value="Bacteria"/>
</dbReference>
<dbReference type="InterPro" id="IPR036318">
    <property type="entry name" value="FAD-bd_PCMH-like_sf"/>
</dbReference>
<dbReference type="NCBIfam" id="TIGR00179">
    <property type="entry name" value="murB"/>
    <property type="match status" value="1"/>
</dbReference>
<feature type="compositionally biased region" description="Polar residues" evidence="20">
    <location>
        <begin position="10"/>
        <end position="29"/>
    </location>
</feature>
<comment type="function">
    <text evidence="2 19">Cell wall formation.</text>
</comment>
<comment type="catalytic activity">
    <reaction evidence="18 19">
        <text>UDP-N-acetyl-alpha-D-muramate + NADP(+) = UDP-N-acetyl-3-O-(1-carboxyvinyl)-alpha-D-glucosamine + NADPH + H(+)</text>
        <dbReference type="Rhea" id="RHEA:12248"/>
        <dbReference type="ChEBI" id="CHEBI:15378"/>
        <dbReference type="ChEBI" id="CHEBI:57783"/>
        <dbReference type="ChEBI" id="CHEBI:58349"/>
        <dbReference type="ChEBI" id="CHEBI:68483"/>
        <dbReference type="ChEBI" id="CHEBI:70757"/>
        <dbReference type="EC" id="1.3.1.98"/>
    </reaction>
</comment>
<evidence type="ECO:0000313" key="22">
    <source>
        <dbReference type="EMBL" id="KEO90408.1"/>
    </source>
</evidence>
<feature type="active site" evidence="19">
    <location>
        <position position="195"/>
    </location>
</feature>
<evidence type="ECO:0000256" key="13">
    <source>
        <dbReference type="ARBA" id="ARBA00022984"/>
    </source>
</evidence>
<keyword evidence="16 19" id="KW-0961">Cell wall biogenesis/degradation</keyword>
<gene>
    <name evidence="19" type="primary">murB</name>
    <name evidence="22" type="ORF">EH31_09975</name>
</gene>
<dbReference type="AlphaFoldDB" id="A0A074MEW9"/>
<dbReference type="STRING" id="1044.EH31_09975"/>
<dbReference type="InterPro" id="IPR016166">
    <property type="entry name" value="FAD-bd_PCMH"/>
</dbReference>
<keyword evidence="7 19" id="KW-0963">Cytoplasm</keyword>
<dbReference type="GO" id="GO:0005829">
    <property type="term" value="C:cytosol"/>
    <property type="evidence" value="ECO:0007669"/>
    <property type="project" value="TreeGrafter"/>
</dbReference>
<feature type="domain" description="FAD-binding PCMH-type" evidence="21">
    <location>
        <begin position="50"/>
        <end position="215"/>
    </location>
</feature>
<dbReference type="Gene3D" id="3.30.465.10">
    <property type="match status" value="1"/>
</dbReference>
<evidence type="ECO:0000256" key="17">
    <source>
        <dbReference type="ARBA" id="ARBA00031026"/>
    </source>
</evidence>
<evidence type="ECO:0000256" key="2">
    <source>
        <dbReference type="ARBA" id="ARBA00003921"/>
    </source>
</evidence>
<evidence type="ECO:0000313" key="23">
    <source>
        <dbReference type="Proteomes" id="UP000027647"/>
    </source>
</evidence>
<evidence type="ECO:0000256" key="3">
    <source>
        <dbReference type="ARBA" id="ARBA00004496"/>
    </source>
</evidence>
<dbReference type="Proteomes" id="UP000027647">
    <property type="component" value="Unassembled WGS sequence"/>
</dbReference>
<protein>
    <recommendedName>
        <fullName evidence="6 19">UDP-N-acetylenolpyruvoylglucosamine reductase</fullName>
        <ecNumber evidence="5 19">1.3.1.98</ecNumber>
    </recommendedName>
    <alternativeName>
        <fullName evidence="17 19">UDP-N-acetylmuramate dehydrogenase</fullName>
    </alternativeName>
</protein>